<evidence type="ECO:0000256" key="5">
    <source>
        <dbReference type="SAM" id="SignalP"/>
    </source>
</evidence>
<dbReference type="PROSITE" id="PS50020">
    <property type="entry name" value="WW_DOMAIN_2"/>
    <property type="match status" value="2"/>
</dbReference>
<dbReference type="InterPro" id="IPR051583">
    <property type="entry name" value="YAP1"/>
</dbReference>
<dbReference type="PaxDb" id="67767-A0A0J7KXG2"/>
<comment type="subcellular location">
    <subcellularLocation>
        <location evidence="2">Cytoplasm</location>
    </subcellularLocation>
    <subcellularLocation>
        <location evidence="1">Nucleus</location>
    </subcellularLocation>
</comment>
<comment type="caution">
    <text evidence="7">The sequence shown here is derived from an EMBL/GenBank/DDBJ whole genome shotgun (WGS) entry which is preliminary data.</text>
</comment>
<evidence type="ECO:0000256" key="3">
    <source>
        <dbReference type="ARBA" id="ARBA00022490"/>
    </source>
</evidence>
<dbReference type="SUPFAM" id="SSF51045">
    <property type="entry name" value="WW domain"/>
    <property type="match status" value="1"/>
</dbReference>
<sequence length="266" mass="29632">MRLTCGIIFFCSHLTRSTTWEDPRKTAAAANVAAVAAAVENSKTNPNSLGPLPDGWEQARTVEGEIYFINHQTRTTSWFDPRIPTHLQRTPTSGAMLPQNWLQPAGVIQSNQSLQVCQQKIRLQSLQMERERLKQRQQEIMRSQQELLLRQSNTDAVMDPFLSGINEQHARQESADSGLGLGTTYSLPHTPEDFLANIDDNMDGTSDGDAPMETPDLSTLSDNIDSTDDLLPSLHLSEDFNSDILDDVQSLINPNTTKADNVLTWL</sequence>
<keyword evidence="8" id="KW-1185">Reference proteome</keyword>
<dbReference type="PANTHER" id="PTHR17616">
    <property type="entry name" value="YES-ASSOCIATED PROTEIN YAP1 FAMILY MEMBER"/>
    <property type="match status" value="1"/>
</dbReference>
<evidence type="ECO:0000259" key="6">
    <source>
        <dbReference type="PROSITE" id="PS50020"/>
    </source>
</evidence>
<accession>A0A0J7KXG2</accession>
<evidence type="ECO:0000313" key="8">
    <source>
        <dbReference type="Proteomes" id="UP000036403"/>
    </source>
</evidence>
<feature type="chain" id="PRO_5005290301" evidence="5">
    <location>
        <begin position="18"/>
        <end position="266"/>
    </location>
</feature>
<dbReference type="EMBL" id="LBMM01002151">
    <property type="protein sequence ID" value="KMQ95207.1"/>
    <property type="molecule type" value="Genomic_DNA"/>
</dbReference>
<name>A0A0J7KXG2_LASNI</name>
<evidence type="ECO:0000256" key="2">
    <source>
        <dbReference type="ARBA" id="ARBA00004496"/>
    </source>
</evidence>
<dbReference type="InterPro" id="IPR036020">
    <property type="entry name" value="WW_dom_sf"/>
</dbReference>
<dbReference type="STRING" id="67767.A0A0J7KXG2"/>
<evidence type="ECO:0000256" key="1">
    <source>
        <dbReference type="ARBA" id="ARBA00004123"/>
    </source>
</evidence>
<reference evidence="7 8" key="1">
    <citation type="submission" date="2015-04" db="EMBL/GenBank/DDBJ databases">
        <title>Lasius niger genome sequencing.</title>
        <authorList>
            <person name="Konorov E.A."/>
            <person name="Nikitin M.A."/>
            <person name="Kirill M.V."/>
            <person name="Chang P."/>
        </authorList>
    </citation>
    <scope>NUCLEOTIDE SEQUENCE [LARGE SCALE GENOMIC DNA]</scope>
    <source>
        <tissue evidence="7">Whole</tissue>
    </source>
</reference>
<dbReference type="OrthoDB" id="2020426at2759"/>
<dbReference type="InterPro" id="IPR001202">
    <property type="entry name" value="WW_dom"/>
</dbReference>
<feature type="domain" description="WW" evidence="6">
    <location>
        <begin position="50"/>
        <end position="83"/>
    </location>
</feature>
<gene>
    <name evidence="7" type="ORF">RF55_4593</name>
</gene>
<keyword evidence="4" id="KW-0539">Nucleus</keyword>
<protein>
    <submittedName>
        <fullName evidence="7">Yorkie-like protein</fullName>
    </submittedName>
</protein>
<keyword evidence="3" id="KW-0963">Cytoplasm</keyword>
<dbReference type="FunFam" id="2.20.70.10:FF:000019">
    <property type="entry name" value="Putative transcriptional coactivator YAP1"/>
    <property type="match status" value="1"/>
</dbReference>
<dbReference type="Proteomes" id="UP000036403">
    <property type="component" value="Unassembled WGS sequence"/>
</dbReference>
<dbReference type="Gene3D" id="2.20.70.10">
    <property type="match status" value="2"/>
</dbReference>
<evidence type="ECO:0000256" key="4">
    <source>
        <dbReference type="ARBA" id="ARBA00023242"/>
    </source>
</evidence>
<evidence type="ECO:0000313" key="7">
    <source>
        <dbReference type="EMBL" id="KMQ95207.1"/>
    </source>
</evidence>
<dbReference type="PROSITE" id="PS01159">
    <property type="entry name" value="WW_DOMAIN_1"/>
    <property type="match status" value="1"/>
</dbReference>
<keyword evidence="5" id="KW-0732">Signal</keyword>
<dbReference type="PANTHER" id="PTHR17616:SF8">
    <property type="entry name" value="TRANSCRIPTIONAL COACTIVATOR YORKIE"/>
    <property type="match status" value="1"/>
</dbReference>
<proteinExistence type="predicted"/>
<feature type="signal peptide" evidence="5">
    <location>
        <begin position="1"/>
        <end position="17"/>
    </location>
</feature>
<dbReference type="AlphaFoldDB" id="A0A0J7KXG2"/>
<organism evidence="7 8">
    <name type="scientific">Lasius niger</name>
    <name type="common">Black garden ant</name>
    <dbReference type="NCBI Taxonomy" id="67767"/>
    <lineage>
        <taxon>Eukaryota</taxon>
        <taxon>Metazoa</taxon>
        <taxon>Ecdysozoa</taxon>
        <taxon>Arthropoda</taxon>
        <taxon>Hexapoda</taxon>
        <taxon>Insecta</taxon>
        <taxon>Pterygota</taxon>
        <taxon>Neoptera</taxon>
        <taxon>Endopterygota</taxon>
        <taxon>Hymenoptera</taxon>
        <taxon>Apocrita</taxon>
        <taxon>Aculeata</taxon>
        <taxon>Formicoidea</taxon>
        <taxon>Formicidae</taxon>
        <taxon>Formicinae</taxon>
        <taxon>Lasius</taxon>
        <taxon>Lasius</taxon>
    </lineage>
</organism>
<dbReference type="GO" id="GO:0045944">
    <property type="term" value="P:positive regulation of transcription by RNA polymerase II"/>
    <property type="evidence" value="ECO:0007669"/>
    <property type="project" value="TreeGrafter"/>
</dbReference>
<dbReference type="Pfam" id="PF00397">
    <property type="entry name" value="WW"/>
    <property type="match status" value="1"/>
</dbReference>
<dbReference type="GO" id="GO:0003713">
    <property type="term" value="F:transcription coactivator activity"/>
    <property type="evidence" value="ECO:0007669"/>
    <property type="project" value="TreeGrafter"/>
</dbReference>
<dbReference type="GO" id="GO:0005634">
    <property type="term" value="C:nucleus"/>
    <property type="evidence" value="ECO:0007669"/>
    <property type="project" value="UniProtKB-SubCell"/>
</dbReference>
<dbReference type="GO" id="GO:0005737">
    <property type="term" value="C:cytoplasm"/>
    <property type="evidence" value="ECO:0007669"/>
    <property type="project" value="UniProtKB-SubCell"/>
</dbReference>
<dbReference type="CDD" id="cd00201">
    <property type="entry name" value="WW"/>
    <property type="match status" value="1"/>
</dbReference>
<dbReference type="SMART" id="SM00456">
    <property type="entry name" value="WW"/>
    <property type="match status" value="1"/>
</dbReference>
<feature type="domain" description="WW" evidence="6">
    <location>
        <begin position="6"/>
        <end position="25"/>
    </location>
</feature>
<dbReference type="GO" id="GO:0035329">
    <property type="term" value="P:hippo signaling"/>
    <property type="evidence" value="ECO:0007669"/>
    <property type="project" value="TreeGrafter"/>
</dbReference>